<dbReference type="Proteomes" id="UP000317365">
    <property type="component" value="Chromosome"/>
</dbReference>
<dbReference type="Gene3D" id="3.40.50.880">
    <property type="match status" value="1"/>
</dbReference>
<dbReference type="GO" id="GO:0005829">
    <property type="term" value="C:cytosol"/>
    <property type="evidence" value="ECO:0007669"/>
    <property type="project" value="TreeGrafter"/>
</dbReference>
<name>A0A515ELW2_9BURK</name>
<dbReference type="RefSeq" id="WP_142809761.1">
    <property type="nucleotide sequence ID" value="NZ_CP036282.1"/>
</dbReference>
<dbReference type="PROSITE" id="PS51273">
    <property type="entry name" value="GATASE_TYPE_1"/>
    <property type="match status" value="1"/>
</dbReference>
<dbReference type="InterPro" id="IPR029062">
    <property type="entry name" value="Class_I_gatase-like"/>
</dbReference>
<organism evidence="2 3">
    <name type="scientific">Rhodoferax aquaticus</name>
    <dbReference type="NCBI Taxonomy" id="2527691"/>
    <lineage>
        <taxon>Bacteria</taxon>
        <taxon>Pseudomonadati</taxon>
        <taxon>Pseudomonadota</taxon>
        <taxon>Betaproteobacteria</taxon>
        <taxon>Burkholderiales</taxon>
        <taxon>Comamonadaceae</taxon>
        <taxon>Rhodoferax</taxon>
    </lineage>
</organism>
<reference evidence="3" key="1">
    <citation type="submission" date="2019-02" db="EMBL/GenBank/DDBJ databases">
        <title>Complete genome sequence of Rhodoferax sp. Gr-4.</title>
        <authorList>
            <person name="Jin L."/>
        </authorList>
    </citation>
    <scope>NUCLEOTIDE SEQUENCE [LARGE SCALE GENOMIC DNA]</scope>
    <source>
        <strain evidence="3">Gr-4</strain>
    </source>
</reference>
<gene>
    <name evidence="2" type="ORF">EXZ61_05405</name>
</gene>
<keyword evidence="2" id="KW-0315">Glutamine amidotransferase</keyword>
<protein>
    <submittedName>
        <fullName evidence="2">Type 1 glutamine amidotransferase</fullName>
    </submittedName>
</protein>
<feature type="domain" description="Glutamine amidotransferase" evidence="1">
    <location>
        <begin position="43"/>
        <end position="177"/>
    </location>
</feature>
<proteinExistence type="predicted"/>
<reference evidence="3" key="2">
    <citation type="journal article" date="2020" name="Int. J. Syst. Evol. Microbiol.">
        <title>Genomic insights into a novel species Rhodoferax aquaticus sp. nov., isolated from freshwater.</title>
        <authorList>
            <person name="Li T."/>
            <person name="Zhuo Y."/>
            <person name="Jin C.Z."/>
            <person name="Wu X."/>
            <person name="Ko S.R."/>
            <person name="Jin F.J."/>
            <person name="Ahn C.Y."/>
            <person name="Oh H.M."/>
            <person name="Lee H.G."/>
            <person name="Jin L."/>
        </authorList>
    </citation>
    <scope>NUCLEOTIDE SEQUENCE [LARGE SCALE GENOMIC DNA]</scope>
    <source>
        <strain evidence="3">Gr-4</strain>
    </source>
</reference>
<evidence type="ECO:0000313" key="2">
    <source>
        <dbReference type="EMBL" id="QDL53657.1"/>
    </source>
</evidence>
<dbReference type="AlphaFoldDB" id="A0A515ELW2"/>
<dbReference type="CDD" id="cd01741">
    <property type="entry name" value="GATase1_1"/>
    <property type="match status" value="1"/>
</dbReference>
<dbReference type="PANTHER" id="PTHR42695">
    <property type="entry name" value="GLUTAMINE AMIDOTRANSFERASE YLR126C-RELATED"/>
    <property type="match status" value="1"/>
</dbReference>
<keyword evidence="3" id="KW-1185">Reference proteome</keyword>
<evidence type="ECO:0000259" key="1">
    <source>
        <dbReference type="Pfam" id="PF00117"/>
    </source>
</evidence>
<dbReference type="InterPro" id="IPR017926">
    <property type="entry name" value="GATASE"/>
</dbReference>
<dbReference type="Pfam" id="PF00117">
    <property type="entry name" value="GATase"/>
    <property type="match status" value="1"/>
</dbReference>
<accession>A0A515ELW2</accession>
<dbReference type="InterPro" id="IPR044992">
    <property type="entry name" value="ChyE-like"/>
</dbReference>
<evidence type="ECO:0000313" key="3">
    <source>
        <dbReference type="Proteomes" id="UP000317365"/>
    </source>
</evidence>
<dbReference type="SUPFAM" id="SSF52317">
    <property type="entry name" value="Class I glutamine amidotransferase-like"/>
    <property type="match status" value="1"/>
</dbReference>
<dbReference type="KEGG" id="rhg:EXZ61_05405"/>
<dbReference type="EMBL" id="CP036282">
    <property type="protein sequence ID" value="QDL53657.1"/>
    <property type="molecule type" value="Genomic_DNA"/>
</dbReference>
<dbReference type="PANTHER" id="PTHR42695:SF5">
    <property type="entry name" value="GLUTAMINE AMIDOTRANSFERASE YLR126C-RELATED"/>
    <property type="match status" value="1"/>
</dbReference>
<sequence>MLPIAIVQNASNDGPCFFATWLGANGFAHHMFRMDLGEALPSTLDGFSGLGILGGPMSANDDMPYYPAMFGLIQASIAQHKPVIGHCLGGQLLSRALGGTVQAAEHAEIGWSTLRAESHLATEWLGTHEPLELFQWHGESFSIPARATRIATGRYCANQAYVVDGLHIGMQFHCEVDAPKVRDWLRTGAAEIAASMSPAVQTPAQALEHLDAKLANSQAIASTIYQRWAQNLKP</sequence>